<evidence type="ECO:0000256" key="8">
    <source>
        <dbReference type="ARBA" id="ARBA00023002"/>
    </source>
</evidence>
<organism evidence="12 13">
    <name type="scientific">Seleniivibrio woodruffii</name>
    <dbReference type="NCBI Taxonomy" id="1078050"/>
    <lineage>
        <taxon>Bacteria</taxon>
        <taxon>Pseudomonadati</taxon>
        <taxon>Deferribacterota</taxon>
        <taxon>Deferribacteres</taxon>
        <taxon>Deferribacterales</taxon>
        <taxon>Geovibrionaceae</taxon>
        <taxon>Seleniivibrio</taxon>
    </lineage>
</organism>
<keyword evidence="7" id="KW-0106">Calcium</keyword>
<keyword evidence="9" id="KW-0408">Iron</keyword>
<keyword evidence="5" id="KW-0479">Metal-binding</keyword>
<evidence type="ECO:0000256" key="5">
    <source>
        <dbReference type="ARBA" id="ARBA00022723"/>
    </source>
</evidence>
<accession>A0A4R1K8A2</accession>
<dbReference type="EC" id="1.7.2.2" evidence="3"/>
<dbReference type="Pfam" id="PF02335">
    <property type="entry name" value="Cytochrom_C552"/>
    <property type="match status" value="1"/>
</dbReference>
<dbReference type="CDD" id="cd00548">
    <property type="entry name" value="NrfA-like"/>
    <property type="match status" value="1"/>
</dbReference>
<evidence type="ECO:0000256" key="6">
    <source>
        <dbReference type="ARBA" id="ARBA00022729"/>
    </source>
</evidence>
<dbReference type="EMBL" id="SMGG01000006">
    <property type="protein sequence ID" value="TCK59329.1"/>
    <property type="molecule type" value="Genomic_DNA"/>
</dbReference>
<feature type="chain" id="PRO_5020273957" description="nitrite reductase (cytochrome; ammonia-forming)" evidence="11">
    <location>
        <begin position="27"/>
        <end position="556"/>
    </location>
</feature>
<proteinExistence type="inferred from homology"/>
<dbReference type="GO" id="GO:0046872">
    <property type="term" value="F:metal ion binding"/>
    <property type="evidence" value="ECO:0007669"/>
    <property type="project" value="UniProtKB-KW"/>
</dbReference>
<evidence type="ECO:0000256" key="11">
    <source>
        <dbReference type="SAM" id="SignalP"/>
    </source>
</evidence>
<dbReference type="PANTHER" id="PTHR30633">
    <property type="entry name" value="CYTOCHROME C-552 RESPIRATORY NITRITE REDUCTASE"/>
    <property type="match status" value="1"/>
</dbReference>
<evidence type="ECO:0000256" key="7">
    <source>
        <dbReference type="ARBA" id="ARBA00022837"/>
    </source>
</evidence>
<sequence length="556" mass="62628">MLRMTKFILVVAMTAMVMLFASSAMAAMEKPVNAKQCYECHDVVKELHAGGKHKNVNCVNCHSGLKEHLADSSKRPMVDTSWEACGKCHKNQHDSFLKVNKHRPARDEKSQLTNRAPNPFWDKLMMGHGFTKEHALTRSHPFMLLDQIIVDRAAGGRFQPKNGWEYVNDKPGKIWDSIVDKEPSTGDQKVFMRQTATAVNPVCFQCKTQDHILDWPYLGDPTVGAPFSRKSKPVEMIQTKKIQHGLNCFTCHDPHSAKPRIVRDALIQALTRPEADTLWHKDPNRTNFKVYDMGMRGYTRKIAILEKYDTRLQCGQCHVEYNCNPGTDSKSGKPVTFDDPRTNHFPFKGALDLYEHYENQIKFYDFKHALTGGYLWKGQHPESESYYNSVHAKAGVGCDTCHTPKVKGKDGKMYTSHYAVTPKDNIKASCLTGKCYTGWNEKDAVYAIDSVKAYTKGKMRKAEFWLSSLIDKIVEGKKAGLDAAVIKQAQDQHLRAHILWEYWTAENSDGFHNPEMARESLTKSMDESQKGIKIINDALDAKAASAAAPAAAPAAK</sequence>
<evidence type="ECO:0000256" key="10">
    <source>
        <dbReference type="ARBA" id="ARBA00049131"/>
    </source>
</evidence>
<dbReference type="Proteomes" id="UP000294614">
    <property type="component" value="Unassembled WGS sequence"/>
</dbReference>
<keyword evidence="4" id="KW-0349">Heme</keyword>
<dbReference type="PANTHER" id="PTHR30633:SF0">
    <property type="entry name" value="CYTOCHROME C-552"/>
    <property type="match status" value="1"/>
</dbReference>
<dbReference type="SUPFAM" id="SSF48695">
    <property type="entry name" value="Multiheme cytochromes"/>
    <property type="match status" value="2"/>
</dbReference>
<dbReference type="InterPro" id="IPR036280">
    <property type="entry name" value="Multihaem_cyt_sf"/>
</dbReference>
<feature type="signal peptide" evidence="11">
    <location>
        <begin position="1"/>
        <end position="26"/>
    </location>
</feature>
<evidence type="ECO:0000256" key="3">
    <source>
        <dbReference type="ARBA" id="ARBA00011887"/>
    </source>
</evidence>
<evidence type="ECO:0000256" key="2">
    <source>
        <dbReference type="ARBA" id="ARBA00009288"/>
    </source>
</evidence>
<dbReference type="GO" id="GO:0019645">
    <property type="term" value="P:anaerobic electron transport chain"/>
    <property type="evidence" value="ECO:0007669"/>
    <property type="project" value="TreeGrafter"/>
</dbReference>
<dbReference type="GO" id="GO:0042279">
    <property type="term" value="F:nitrite reductase (cytochrome, ammonia-forming) activity"/>
    <property type="evidence" value="ECO:0007669"/>
    <property type="project" value="UniProtKB-EC"/>
</dbReference>
<comment type="similarity">
    <text evidence="2">Belongs to the cytochrome c-552 family.</text>
</comment>
<dbReference type="Gene3D" id="1.20.140.10">
    <property type="entry name" value="Butyryl-CoA Dehydrogenase, subunit A, domain 3"/>
    <property type="match status" value="1"/>
</dbReference>
<name>A0A4R1K8A2_9BACT</name>
<dbReference type="AlphaFoldDB" id="A0A4R1K8A2"/>
<keyword evidence="13" id="KW-1185">Reference proteome</keyword>
<evidence type="ECO:0000313" key="13">
    <source>
        <dbReference type="Proteomes" id="UP000294614"/>
    </source>
</evidence>
<evidence type="ECO:0000256" key="1">
    <source>
        <dbReference type="ARBA" id="ARBA00004196"/>
    </source>
</evidence>
<dbReference type="GO" id="GO:0020037">
    <property type="term" value="F:heme binding"/>
    <property type="evidence" value="ECO:0007669"/>
    <property type="project" value="TreeGrafter"/>
</dbReference>
<dbReference type="PIRSF" id="PIRSF000243">
    <property type="entry name" value="Cyt_c552"/>
    <property type="match status" value="1"/>
</dbReference>
<dbReference type="Gene3D" id="1.10.287.3080">
    <property type="match status" value="1"/>
</dbReference>
<gene>
    <name evidence="12" type="ORF">C8D98_2262</name>
</gene>
<comment type="catalytic activity">
    <reaction evidence="10">
        <text>6 Fe(III)-[cytochrome c] + NH4(+) + 2 H2O = 6 Fe(II)-[cytochrome c] + nitrite + 8 H(+)</text>
        <dbReference type="Rhea" id="RHEA:13089"/>
        <dbReference type="Rhea" id="RHEA-COMP:10350"/>
        <dbReference type="Rhea" id="RHEA-COMP:14399"/>
        <dbReference type="ChEBI" id="CHEBI:15377"/>
        <dbReference type="ChEBI" id="CHEBI:15378"/>
        <dbReference type="ChEBI" id="CHEBI:16301"/>
        <dbReference type="ChEBI" id="CHEBI:28938"/>
        <dbReference type="ChEBI" id="CHEBI:29033"/>
        <dbReference type="ChEBI" id="CHEBI:29034"/>
        <dbReference type="EC" id="1.7.2.2"/>
    </reaction>
</comment>
<dbReference type="OrthoDB" id="9780421at2"/>
<comment type="subcellular location">
    <subcellularLocation>
        <location evidence="1">Cell envelope</location>
    </subcellularLocation>
</comment>
<keyword evidence="6 11" id="KW-0732">Signal</keyword>
<evidence type="ECO:0000256" key="9">
    <source>
        <dbReference type="ARBA" id="ARBA00023004"/>
    </source>
</evidence>
<reference evidence="12 13" key="1">
    <citation type="submission" date="2019-03" db="EMBL/GenBank/DDBJ databases">
        <title>Genomic Encyclopedia of Type Strains, Phase IV (KMG-IV): sequencing the most valuable type-strain genomes for metagenomic binning, comparative biology and taxonomic classification.</title>
        <authorList>
            <person name="Goeker M."/>
        </authorList>
    </citation>
    <scope>NUCLEOTIDE SEQUENCE [LARGE SCALE GENOMIC DNA]</scope>
    <source>
        <strain evidence="12 13">DSM 24984</strain>
    </source>
</reference>
<dbReference type="Gene3D" id="1.10.1130.10">
    <property type="entry name" value="Flavocytochrome C3, Chain A"/>
    <property type="match status" value="1"/>
</dbReference>
<evidence type="ECO:0000256" key="4">
    <source>
        <dbReference type="ARBA" id="ARBA00022617"/>
    </source>
</evidence>
<protein>
    <recommendedName>
        <fullName evidence="3">nitrite reductase (cytochrome; ammonia-forming)</fullName>
        <ecNumber evidence="3">1.7.2.2</ecNumber>
    </recommendedName>
</protein>
<dbReference type="InterPro" id="IPR003321">
    <property type="entry name" value="Cyt_c552"/>
</dbReference>
<keyword evidence="8" id="KW-0560">Oxidoreductase</keyword>
<comment type="caution">
    <text evidence="12">The sequence shown here is derived from an EMBL/GenBank/DDBJ whole genome shotgun (WGS) entry which is preliminary data.</text>
</comment>
<dbReference type="GO" id="GO:0030288">
    <property type="term" value="C:outer membrane-bounded periplasmic space"/>
    <property type="evidence" value="ECO:0007669"/>
    <property type="project" value="TreeGrafter"/>
</dbReference>
<evidence type="ECO:0000313" key="12">
    <source>
        <dbReference type="EMBL" id="TCK59329.1"/>
    </source>
</evidence>